<dbReference type="Pfam" id="PF00144">
    <property type="entry name" value="Beta-lactamase"/>
    <property type="match status" value="1"/>
</dbReference>
<dbReference type="PANTHER" id="PTHR22935">
    <property type="entry name" value="PENICILLIN-BINDING PROTEIN"/>
    <property type="match status" value="1"/>
</dbReference>
<dbReference type="OrthoDB" id="5946976at2759"/>
<dbReference type="PANTHER" id="PTHR22935:SF95">
    <property type="entry name" value="BETA-LACTAMASE-LIKE 1-RELATED"/>
    <property type="match status" value="1"/>
</dbReference>
<gene>
    <name evidence="5" type="ORF">BDV96DRAFT_509075</name>
</gene>
<dbReference type="Gene3D" id="3.40.710.10">
    <property type="entry name" value="DD-peptidase/beta-lactamase superfamily"/>
    <property type="match status" value="1"/>
</dbReference>
<organism evidence="5 6">
    <name type="scientific">Lophiotrema nucula</name>
    <dbReference type="NCBI Taxonomy" id="690887"/>
    <lineage>
        <taxon>Eukaryota</taxon>
        <taxon>Fungi</taxon>
        <taxon>Dikarya</taxon>
        <taxon>Ascomycota</taxon>
        <taxon>Pezizomycotina</taxon>
        <taxon>Dothideomycetes</taxon>
        <taxon>Pleosporomycetidae</taxon>
        <taxon>Pleosporales</taxon>
        <taxon>Lophiotremataceae</taxon>
        <taxon>Lophiotrema</taxon>
    </lineage>
</organism>
<accession>A0A6A5YE76</accession>
<evidence type="ECO:0000259" key="3">
    <source>
        <dbReference type="Pfam" id="PF00144"/>
    </source>
</evidence>
<dbReference type="Pfam" id="PF26335">
    <property type="entry name" value="ARB_00930_C"/>
    <property type="match status" value="1"/>
</dbReference>
<feature type="chain" id="PRO_5025490150" evidence="2">
    <location>
        <begin position="17"/>
        <end position="578"/>
    </location>
</feature>
<dbReference type="SUPFAM" id="SSF56601">
    <property type="entry name" value="beta-lactamase/transpeptidase-like"/>
    <property type="match status" value="1"/>
</dbReference>
<dbReference type="Proteomes" id="UP000799770">
    <property type="component" value="Unassembled WGS sequence"/>
</dbReference>
<keyword evidence="6" id="KW-1185">Reference proteome</keyword>
<keyword evidence="2" id="KW-0732">Signal</keyword>
<sequence>MFLCFVSCLLVALASAKCYESNPAHPPPIYGLKDAGLLDAFASIDHVLDGIIAAEKYDGASFSVAVTSSKEMLWSRHHTARVRNESRPDIPVVNGDALYRIASITKTFTTLGVLYQHAAGNLSLDDTIDKYVPELQGEQDGSIPWKDITLRTLASQLSGIPREFAQGDVFNLFRRMPYEPWEIGLPPLSNDAKDALPKCDEYGDNYEPKCLKKAKDPVFAPNQKSTYSNVAFELLGLAISKVTGLSYEDYIGEAIFKPLGMSKSTLSRPPDSAGVIPLEPQYWDVDEGVQNPTGGIYSSTEDLSRYLRYILTHYNGITHAANWANPVSPAEGIYSFYGMPWEIFHTDKILRDSRRMVRFVTKSGGLPGYFTIIMFLPEYDLGITILTAGSEPYLLHKLLEAVTVPIVRAAEELAIQQLNQHYVGSFSSEDEGLNSSLRLQADHRGLVMTEFISNSTDLFKSPFWDIVGAPQDRDWYLQGVPTMLYSDEKNKKGEKWRFNIAEYRNSQNTAIWDDFCITNLDTALYANLPLNELVFWADDDGVIEAIELTGFRSKLIRLHRDEKQGSTYQDGEQETLEL</sequence>
<feature type="signal peptide" evidence="2">
    <location>
        <begin position="1"/>
        <end position="16"/>
    </location>
</feature>
<proteinExistence type="inferred from homology"/>
<dbReference type="InterPro" id="IPR012338">
    <property type="entry name" value="Beta-lactam/transpept-like"/>
</dbReference>
<evidence type="ECO:0000313" key="5">
    <source>
        <dbReference type="EMBL" id="KAF2105592.1"/>
    </source>
</evidence>
<dbReference type="InterPro" id="IPR058664">
    <property type="entry name" value="ARB_00930-like_C"/>
</dbReference>
<dbReference type="InterPro" id="IPR001466">
    <property type="entry name" value="Beta-lactam-related"/>
</dbReference>
<feature type="domain" description="Beta-lactamase-like ARB-00930-like C-terminal" evidence="4">
    <location>
        <begin position="414"/>
        <end position="557"/>
    </location>
</feature>
<evidence type="ECO:0000256" key="2">
    <source>
        <dbReference type="SAM" id="SignalP"/>
    </source>
</evidence>
<reference evidence="5" key="1">
    <citation type="journal article" date="2020" name="Stud. Mycol.">
        <title>101 Dothideomycetes genomes: a test case for predicting lifestyles and emergence of pathogens.</title>
        <authorList>
            <person name="Haridas S."/>
            <person name="Albert R."/>
            <person name="Binder M."/>
            <person name="Bloem J."/>
            <person name="Labutti K."/>
            <person name="Salamov A."/>
            <person name="Andreopoulos B."/>
            <person name="Baker S."/>
            <person name="Barry K."/>
            <person name="Bills G."/>
            <person name="Bluhm B."/>
            <person name="Cannon C."/>
            <person name="Castanera R."/>
            <person name="Culley D."/>
            <person name="Daum C."/>
            <person name="Ezra D."/>
            <person name="Gonzalez J."/>
            <person name="Henrissat B."/>
            <person name="Kuo A."/>
            <person name="Liang C."/>
            <person name="Lipzen A."/>
            <person name="Lutzoni F."/>
            <person name="Magnuson J."/>
            <person name="Mondo S."/>
            <person name="Nolan M."/>
            <person name="Ohm R."/>
            <person name="Pangilinan J."/>
            <person name="Park H.-J."/>
            <person name="Ramirez L."/>
            <person name="Alfaro M."/>
            <person name="Sun H."/>
            <person name="Tritt A."/>
            <person name="Yoshinaga Y."/>
            <person name="Zwiers L.-H."/>
            <person name="Turgeon B."/>
            <person name="Goodwin S."/>
            <person name="Spatafora J."/>
            <person name="Crous P."/>
            <person name="Grigoriev I."/>
        </authorList>
    </citation>
    <scope>NUCLEOTIDE SEQUENCE</scope>
    <source>
        <strain evidence="5">CBS 627.86</strain>
    </source>
</reference>
<name>A0A6A5YE76_9PLEO</name>
<dbReference type="EMBL" id="ML977376">
    <property type="protein sequence ID" value="KAF2105592.1"/>
    <property type="molecule type" value="Genomic_DNA"/>
</dbReference>
<dbReference type="InterPro" id="IPR051478">
    <property type="entry name" value="Beta-lactamase-like_AB/R"/>
</dbReference>
<feature type="domain" description="Beta-lactamase-related" evidence="3">
    <location>
        <begin position="59"/>
        <end position="392"/>
    </location>
</feature>
<evidence type="ECO:0000256" key="1">
    <source>
        <dbReference type="ARBA" id="ARBA00038473"/>
    </source>
</evidence>
<dbReference type="AlphaFoldDB" id="A0A6A5YE76"/>
<evidence type="ECO:0000259" key="4">
    <source>
        <dbReference type="Pfam" id="PF26335"/>
    </source>
</evidence>
<comment type="similarity">
    <text evidence="1">Belongs to the beta-lactamase family.</text>
</comment>
<evidence type="ECO:0000313" key="6">
    <source>
        <dbReference type="Proteomes" id="UP000799770"/>
    </source>
</evidence>
<protein>
    <submittedName>
        <fullName evidence="5">Beta-lactamase family protein</fullName>
    </submittedName>
</protein>